<reference evidence="2" key="1">
    <citation type="submission" date="2025-08" db="UniProtKB">
        <authorList>
            <consortium name="Ensembl"/>
        </authorList>
    </citation>
    <scope>IDENTIFICATION</scope>
</reference>
<name>A0A8C3UIM7_CATUS</name>
<evidence type="ECO:0000256" key="1">
    <source>
        <dbReference type="SAM" id="Phobius"/>
    </source>
</evidence>
<keyword evidence="1" id="KW-0812">Transmembrane</keyword>
<reference evidence="2" key="2">
    <citation type="submission" date="2025-09" db="UniProtKB">
        <authorList>
            <consortium name="Ensembl"/>
        </authorList>
    </citation>
    <scope>IDENTIFICATION</scope>
</reference>
<accession>A0A8C3UIM7</accession>
<evidence type="ECO:0000313" key="3">
    <source>
        <dbReference type="Proteomes" id="UP000694563"/>
    </source>
</evidence>
<protein>
    <submittedName>
        <fullName evidence="2">Uncharacterized protein</fullName>
    </submittedName>
</protein>
<keyword evidence="1" id="KW-0472">Membrane</keyword>
<organism evidence="2 3">
    <name type="scientific">Catharus ustulatus</name>
    <name type="common">Russet-backed thrush</name>
    <name type="synonym">Hylocichla ustulatus</name>
    <dbReference type="NCBI Taxonomy" id="91951"/>
    <lineage>
        <taxon>Eukaryota</taxon>
        <taxon>Metazoa</taxon>
        <taxon>Chordata</taxon>
        <taxon>Craniata</taxon>
        <taxon>Vertebrata</taxon>
        <taxon>Euteleostomi</taxon>
        <taxon>Archelosauria</taxon>
        <taxon>Archosauria</taxon>
        <taxon>Dinosauria</taxon>
        <taxon>Saurischia</taxon>
        <taxon>Theropoda</taxon>
        <taxon>Coelurosauria</taxon>
        <taxon>Aves</taxon>
        <taxon>Neognathae</taxon>
        <taxon>Neoaves</taxon>
        <taxon>Telluraves</taxon>
        <taxon>Australaves</taxon>
        <taxon>Passeriformes</taxon>
        <taxon>Turdidae</taxon>
        <taxon>Catharus</taxon>
    </lineage>
</organism>
<sequence length="87" mass="9534">MAVVSALGSLAAVALGTFVVALLLRWLWDALLAVTRFRATCRQLNKFPTPPWRNWLLGHTGMCCTPNSDLHPRVLHPKFCPAPTAAP</sequence>
<feature type="transmembrane region" description="Helical" evidence="1">
    <location>
        <begin position="6"/>
        <end position="28"/>
    </location>
</feature>
<keyword evidence="3" id="KW-1185">Reference proteome</keyword>
<dbReference type="AlphaFoldDB" id="A0A8C3UIM7"/>
<dbReference type="Proteomes" id="UP000694563">
    <property type="component" value="Unassembled WGS sequence"/>
</dbReference>
<proteinExistence type="predicted"/>
<evidence type="ECO:0000313" key="2">
    <source>
        <dbReference type="Ensembl" id="ENSCUSP00005012823.1"/>
    </source>
</evidence>
<dbReference type="Ensembl" id="ENSCUST00005013342.1">
    <property type="protein sequence ID" value="ENSCUSP00005012823.1"/>
    <property type="gene ID" value="ENSCUSG00005008241.1"/>
</dbReference>
<keyword evidence="1" id="KW-1133">Transmembrane helix</keyword>